<dbReference type="GO" id="GO:0008168">
    <property type="term" value="F:methyltransferase activity"/>
    <property type="evidence" value="ECO:0007669"/>
    <property type="project" value="UniProtKB-KW"/>
</dbReference>
<dbReference type="RefSeq" id="WP_254270249.1">
    <property type="nucleotide sequence ID" value="NZ_CP100401.1"/>
</dbReference>
<dbReference type="GeneID" id="73047296"/>
<dbReference type="Proteomes" id="UP001595945">
    <property type="component" value="Unassembled WGS sequence"/>
</dbReference>
<dbReference type="EMBL" id="JBHSHT010000001">
    <property type="protein sequence ID" value="MFC4823662.1"/>
    <property type="molecule type" value="Genomic_DNA"/>
</dbReference>
<reference evidence="3 4" key="1">
    <citation type="journal article" date="2019" name="Int. J. Syst. Evol. Microbiol.">
        <title>The Global Catalogue of Microorganisms (GCM) 10K type strain sequencing project: providing services to taxonomists for standard genome sequencing and annotation.</title>
        <authorList>
            <consortium name="The Broad Institute Genomics Platform"/>
            <consortium name="The Broad Institute Genome Sequencing Center for Infectious Disease"/>
            <person name="Wu L."/>
            <person name="Ma J."/>
        </authorList>
    </citation>
    <scope>NUCLEOTIDE SEQUENCE [LARGE SCALE GENOMIC DNA]</scope>
    <source>
        <strain evidence="3 4">XZYJ18</strain>
    </source>
</reference>
<dbReference type="EC" id="2.1.1.-" evidence="3"/>
<organism evidence="3 4">
    <name type="scientific">Halorussus aquaticus</name>
    <dbReference type="NCBI Taxonomy" id="2953748"/>
    <lineage>
        <taxon>Archaea</taxon>
        <taxon>Methanobacteriati</taxon>
        <taxon>Methanobacteriota</taxon>
        <taxon>Stenosarchaea group</taxon>
        <taxon>Halobacteria</taxon>
        <taxon>Halobacteriales</taxon>
        <taxon>Haladaptataceae</taxon>
        <taxon>Halorussus</taxon>
    </lineage>
</organism>
<evidence type="ECO:0000313" key="4">
    <source>
        <dbReference type="Proteomes" id="UP001595945"/>
    </source>
</evidence>
<dbReference type="GO" id="GO:0032259">
    <property type="term" value="P:methylation"/>
    <property type="evidence" value="ECO:0007669"/>
    <property type="project" value="UniProtKB-KW"/>
</dbReference>
<feature type="region of interest" description="Disordered" evidence="1">
    <location>
        <begin position="117"/>
        <end position="160"/>
    </location>
</feature>
<keyword evidence="4" id="KW-1185">Reference proteome</keyword>
<proteinExistence type="predicted"/>
<evidence type="ECO:0000259" key="2">
    <source>
        <dbReference type="Pfam" id="PF08241"/>
    </source>
</evidence>
<evidence type="ECO:0000313" key="3">
    <source>
        <dbReference type="EMBL" id="MFC4823662.1"/>
    </source>
</evidence>
<name>A0ABD5PZQ8_9EURY</name>
<keyword evidence="3" id="KW-0489">Methyltransferase</keyword>
<dbReference type="Gene3D" id="3.40.50.150">
    <property type="entry name" value="Vaccinia Virus protein VP39"/>
    <property type="match status" value="2"/>
</dbReference>
<feature type="domain" description="Methyltransferase type 11" evidence="2">
    <location>
        <begin position="44"/>
        <end position="114"/>
    </location>
</feature>
<accession>A0ABD5PZQ8</accession>
<keyword evidence="3" id="KW-0808">Transferase</keyword>
<comment type="caution">
    <text evidence="3">The sequence shown here is derived from an EMBL/GenBank/DDBJ whole genome shotgun (WGS) entry which is preliminary data.</text>
</comment>
<evidence type="ECO:0000256" key="1">
    <source>
        <dbReference type="SAM" id="MobiDB-lite"/>
    </source>
</evidence>
<sequence>MGFHTFDPESADRLEDESRYRYLSREELVGALALGSDRDDTVADLGSGTGFYTDDVAPFAGEVRAIDVQAEMHELYREKGVPQNVELMTADVGDLPFADGELDAAFSTMTFHEFAGDGDSAGAGAEDDAKTGAEDGVGAGADDDAKTGADDGTGAGVGPGAETEVARVLTDGGRFVVADWSANGDGESGPPVTERYDRDDAVELLEKANLEVLRADERPETFFVVAER</sequence>
<dbReference type="CDD" id="cd02440">
    <property type="entry name" value="AdoMet_MTases"/>
    <property type="match status" value="1"/>
</dbReference>
<dbReference type="InterPro" id="IPR013216">
    <property type="entry name" value="Methyltransf_11"/>
</dbReference>
<gene>
    <name evidence="3" type="ORF">ACFO9K_05260</name>
</gene>
<dbReference type="Pfam" id="PF08241">
    <property type="entry name" value="Methyltransf_11"/>
    <property type="match status" value="1"/>
</dbReference>
<dbReference type="InterPro" id="IPR029063">
    <property type="entry name" value="SAM-dependent_MTases_sf"/>
</dbReference>
<dbReference type="AlphaFoldDB" id="A0ABD5PZQ8"/>
<protein>
    <submittedName>
        <fullName evidence="3">Class I SAM-dependent methyltransferase</fullName>
        <ecNumber evidence="3">2.1.1.-</ecNumber>
    </submittedName>
</protein>
<dbReference type="SUPFAM" id="SSF53335">
    <property type="entry name" value="S-adenosyl-L-methionine-dependent methyltransferases"/>
    <property type="match status" value="1"/>
</dbReference>